<protein>
    <submittedName>
        <fullName evidence="1">Uncharacterized protein</fullName>
    </submittedName>
</protein>
<evidence type="ECO:0000313" key="1">
    <source>
        <dbReference type="EMBL" id="JAE01947.1"/>
    </source>
</evidence>
<dbReference type="AlphaFoldDB" id="A0A0A9EPB4"/>
<proteinExistence type="predicted"/>
<sequence length="118" mass="13577">MLLCIMKASAVPCKQLPPQELLFPYQVCNILQSLQLPQLLARAPAGEHLIRERHSRRRCGSVRPMRRRQGRSSGVGLGLRLRRRRGRVRIGLDEDGLEEIHRDLDQIALERWGSPPLR</sequence>
<reference evidence="1" key="2">
    <citation type="journal article" date="2015" name="Data Brief">
        <title>Shoot transcriptome of the giant reed, Arundo donax.</title>
        <authorList>
            <person name="Barrero R.A."/>
            <person name="Guerrero F.D."/>
            <person name="Moolhuijzen P."/>
            <person name="Goolsby J.A."/>
            <person name="Tidwell J."/>
            <person name="Bellgard S.E."/>
            <person name="Bellgard M.I."/>
        </authorList>
    </citation>
    <scope>NUCLEOTIDE SEQUENCE</scope>
    <source>
        <tissue evidence="1">Shoot tissue taken approximately 20 cm above the soil surface</tissue>
    </source>
</reference>
<dbReference type="EMBL" id="GBRH01195949">
    <property type="protein sequence ID" value="JAE01947.1"/>
    <property type="molecule type" value="Transcribed_RNA"/>
</dbReference>
<reference evidence="1" key="1">
    <citation type="submission" date="2014-09" db="EMBL/GenBank/DDBJ databases">
        <authorList>
            <person name="Magalhaes I.L.F."/>
            <person name="Oliveira U."/>
            <person name="Santos F.R."/>
            <person name="Vidigal T.H.D.A."/>
            <person name="Brescovit A.D."/>
            <person name="Santos A.J."/>
        </authorList>
    </citation>
    <scope>NUCLEOTIDE SEQUENCE</scope>
    <source>
        <tissue evidence="1">Shoot tissue taken approximately 20 cm above the soil surface</tissue>
    </source>
</reference>
<name>A0A0A9EPB4_ARUDO</name>
<accession>A0A0A9EPB4</accession>
<organism evidence="1">
    <name type="scientific">Arundo donax</name>
    <name type="common">Giant reed</name>
    <name type="synonym">Donax arundinaceus</name>
    <dbReference type="NCBI Taxonomy" id="35708"/>
    <lineage>
        <taxon>Eukaryota</taxon>
        <taxon>Viridiplantae</taxon>
        <taxon>Streptophyta</taxon>
        <taxon>Embryophyta</taxon>
        <taxon>Tracheophyta</taxon>
        <taxon>Spermatophyta</taxon>
        <taxon>Magnoliopsida</taxon>
        <taxon>Liliopsida</taxon>
        <taxon>Poales</taxon>
        <taxon>Poaceae</taxon>
        <taxon>PACMAD clade</taxon>
        <taxon>Arundinoideae</taxon>
        <taxon>Arundineae</taxon>
        <taxon>Arundo</taxon>
    </lineage>
</organism>